<evidence type="ECO:0000313" key="3">
    <source>
        <dbReference type="Proteomes" id="UP000039865"/>
    </source>
</evidence>
<protein>
    <submittedName>
        <fullName evidence="2">Uncharacterized protein</fullName>
    </submittedName>
</protein>
<sequence>MNAIEDLVGRPLMKRKQEEDQQSNNDQDGIKNDDEDFQSNGDEDEDDEEDDDDESLDGLNIDKGKILIKYQCVMRIDEDIQQLLTELNDTAIQALKNEDNENSLECLKRGEQLLEAVTAEGKDVDRNLIIVILYNLACTYQRMSMLEDSASYLDGTIYNLEAKVTNFDDNESIIQLMLTQAQQQNQGNNLLQSQTSVQSRENLNSMTLQSPTQQNVFETTKKFNISSKLFKLRYMCKCHLQLCAVLSQLNKHQEALYHGQMASYFCQELIRNTLLLCKSYIQRLLMEKNSKSPSQNTNNVLKDIENELGSDFMSSNNNDKSMTESDKDFLGKRTSYYVEENERILNLLITNCEPILTEMLSQIDHFNTYNKIQKVVDKSGMVIEDYSVLQDCQFQGPLYNTQKLYMHASSNANIPNTTHNSNYNKLKNTYITQIKSQKPTVQLQNPQSQQQQQKQIKLKTDELVPEELEKKKKIQLNESTYYNTKGQDGEPQSSTYFTQLRNNVKTILGVKEQDDWIFNLNIGNVMHLLPMSLEELNLHIDNSHELSRDAMLEKIILLSVSYFCVGTELRFLSAQASKESAPKPSKQVYGEIPDPDQKFTKADSEMWHAQALETSGTFLPSECPLVSHIIMSYQKHHSPAMTTIPEDEPLLEELKVVRPLNEIKNDQVNYHQIIRAYNTQAKYSQSRNTSRNASRPQTSTGPGTHFQNTPINFYTAQQQLSDTQGNGSKIKVKKRQIPPDLDLDLIEPDDQAQFIHSAQVSNKSQKYQAQSQQLHHHQQQQQQNFQISQESPSSHSLALKFSQNTMNAQALQQMHLQQQEQIQELNSKYNFMPQQLQSYNNSNSQNQYNHQQQQQIFQNQQHHQQMFQSQQQQQQQQQSYIQQQLQQSYNQNNVKLTNNQNLNHITTKPPVSGGSYMSSQNNSSINPKIGISSNGGYSRNATSTANYNSISGNQSQNVTQESKRPKTSVSKQFKGLDLNQRLMQTMNIGIQKLSKQRTTRPTALAQNQNTLTSKKSSTSRLSSGGNRASTNNSQTRKPAGPIMASPKVKTDISGLGGTAQKKSNKKMLLTQRLSNDAGVQLNSLQSNTQKQTLNQTQQLKKKPMNPPGIQLASATVSYNSASQQPKVKTPTAQQMINQQMILNQQIQNLISTSSTGSHTTQQQNQLSQQQALYQQQQQQQQNNQKLIQHQQYLMQQQQQNQLQQQQYQQVQNQIQSSNVPNWTAMSNNKITTAGKGKLKIIKYK</sequence>
<feature type="region of interest" description="Disordered" evidence="1">
    <location>
        <begin position="838"/>
        <end position="871"/>
    </location>
</feature>
<proteinExistence type="predicted"/>
<gene>
    <name evidence="2" type="primary">Contig2472.g2656</name>
    <name evidence="2" type="ORF">STYLEM_5372</name>
</gene>
<accession>A0A078A3J4</accession>
<feature type="region of interest" description="Disordered" evidence="1">
    <location>
        <begin position="681"/>
        <end position="709"/>
    </location>
</feature>
<name>A0A078A3J4_STYLE</name>
<feature type="region of interest" description="Disordered" evidence="1">
    <location>
        <begin position="761"/>
        <end position="795"/>
    </location>
</feature>
<evidence type="ECO:0000313" key="2">
    <source>
        <dbReference type="EMBL" id="CDW76372.1"/>
    </source>
</evidence>
<feature type="compositionally biased region" description="Acidic residues" evidence="1">
    <location>
        <begin position="33"/>
        <end position="56"/>
    </location>
</feature>
<feature type="region of interest" description="Disordered" evidence="1">
    <location>
        <begin position="1"/>
        <end position="58"/>
    </location>
</feature>
<feature type="compositionally biased region" description="Low complexity" evidence="1">
    <location>
        <begin position="1009"/>
        <end position="1027"/>
    </location>
</feature>
<dbReference type="AlphaFoldDB" id="A0A078A3J4"/>
<dbReference type="EMBL" id="CCKQ01005214">
    <property type="protein sequence ID" value="CDW76372.1"/>
    <property type="molecule type" value="Genomic_DNA"/>
</dbReference>
<feature type="region of interest" description="Disordered" evidence="1">
    <location>
        <begin position="991"/>
        <end position="1065"/>
    </location>
</feature>
<feature type="region of interest" description="Disordered" evidence="1">
    <location>
        <begin position="898"/>
        <end position="973"/>
    </location>
</feature>
<dbReference type="OrthoDB" id="299411at2759"/>
<feature type="compositionally biased region" description="Polar residues" evidence="1">
    <location>
        <begin position="999"/>
        <end position="1008"/>
    </location>
</feature>
<organism evidence="2 3">
    <name type="scientific">Stylonychia lemnae</name>
    <name type="common">Ciliate</name>
    <dbReference type="NCBI Taxonomy" id="5949"/>
    <lineage>
        <taxon>Eukaryota</taxon>
        <taxon>Sar</taxon>
        <taxon>Alveolata</taxon>
        <taxon>Ciliophora</taxon>
        <taxon>Intramacronucleata</taxon>
        <taxon>Spirotrichea</taxon>
        <taxon>Stichotrichia</taxon>
        <taxon>Sporadotrichida</taxon>
        <taxon>Oxytrichidae</taxon>
        <taxon>Stylonychinae</taxon>
        <taxon>Stylonychia</taxon>
    </lineage>
</organism>
<keyword evidence="3" id="KW-1185">Reference proteome</keyword>
<dbReference type="Proteomes" id="UP000039865">
    <property type="component" value="Unassembled WGS sequence"/>
</dbReference>
<dbReference type="InParanoid" id="A0A078A3J4"/>
<dbReference type="OMA" id="QSEREHY"/>
<feature type="compositionally biased region" description="Polar residues" evidence="1">
    <location>
        <begin position="915"/>
        <end position="960"/>
    </location>
</feature>
<feature type="compositionally biased region" description="Low complexity" evidence="1">
    <location>
        <begin position="768"/>
        <end position="791"/>
    </location>
</feature>
<reference evidence="2 3" key="1">
    <citation type="submission" date="2014-06" db="EMBL/GenBank/DDBJ databases">
        <authorList>
            <person name="Swart Estienne"/>
        </authorList>
    </citation>
    <scope>NUCLEOTIDE SEQUENCE [LARGE SCALE GENOMIC DNA]</scope>
    <source>
        <strain evidence="2 3">130c</strain>
    </source>
</reference>
<evidence type="ECO:0000256" key="1">
    <source>
        <dbReference type="SAM" id="MobiDB-lite"/>
    </source>
</evidence>